<keyword evidence="2" id="KW-1185">Reference proteome</keyword>
<organism evidence="1 2">
    <name type="scientific">Coptotermes formosanus</name>
    <name type="common">Formosan subterranean termite</name>
    <dbReference type="NCBI Taxonomy" id="36987"/>
    <lineage>
        <taxon>Eukaryota</taxon>
        <taxon>Metazoa</taxon>
        <taxon>Ecdysozoa</taxon>
        <taxon>Arthropoda</taxon>
        <taxon>Hexapoda</taxon>
        <taxon>Insecta</taxon>
        <taxon>Pterygota</taxon>
        <taxon>Neoptera</taxon>
        <taxon>Polyneoptera</taxon>
        <taxon>Dictyoptera</taxon>
        <taxon>Blattodea</taxon>
        <taxon>Blattoidea</taxon>
        <taxon>Termitoidae</taxon>
        <taxon>Rhinotermitidae</taxon>
        <taxon>Coptotermes</taxon>
    </lineage>
</organism>
<dbReference type="EMBL" id="BLKM01005576">
    <property type="protein sequence ID" value="GFG34775.1"/>
    <property type="molecule type" value="Genomic_DNA"/>
</dbReference>
<dbReference type="AlphaFoldDB" id="A0A6L2PWD2"/>
<feature type="non-terminal residue" evidence="1">
    <location>
        <position position="1"/>
    </location>
</feature>
<dbReference type="InterPro" id="IPR051490">
    <property type="entry name" value="THEM6_lcsJ_thioesterase"/>
</dbReference>
<reference evidence="2" key="1">
    <citation type="submission" date="2020-01" db="EMBL/GenBank/DDBJ databases">
        <title>Draft genome sequence of the Termite Coptotermes fromosanus.</title>
        <authorList>
            <person name="Itakura S."/>
            <person name="Yosikawa Y."/>
            <person name="Umezawa K."/>
        </authorList>
    </citation>
    <scope>NUCLEOTIDE SEQUENCE [LARGE SCALE GENOMIC DNA]</scope>
</reference>
<dbReference type="InParanoid" id="A0A6L2PWD2"/>
<dbReference type="Pfam" id="PF13279">
    <property type="entry name" value="4HBT_2"/>
    <property type="match status" value="1"/>
</dbReference>
<proteinExistence type="predicted"/>
<accession>A0A6L2PWD2</accession>
<gene>
    <name evidence="1" type="ORF">Cfor_05898</name>
</gene>
<name>A0A6L2PWD2_COPFO</name>
<evidence type="ECO:0000313" key="1">
    <source>
        <dbReference type="EMBL" id="GFG34775.1"/>
    </source>
</evidence>
<dbReference type="PANTHER" id="PTHR12475:SF4">
    <property type="entry name" value="PROTEIN THEM6"/>
    <property type="match status" value="1"/>
</dbReference>
<comment type="caution">
    <text evidence="1">The sequence shown here is derived from an EMBL/GenBank/DDBJ whole genome shotgun (WGS) entry which is preliminary data.</text>
</comment>
<dbReference type="OrthoDB" id="265761at2759"/>
<sequence length="79" mass="9066">IIYWDSKAVYMEHRFITPKDDFVRAIAICQQRVITCNAGDIMKELLGPEEGIQKPEIPREVAKWIECNEISSANLRNGC</sequence>
<protein>
    <submittedName>
        <fullName evidence="1">Uncharacterized protein</fullName>
    </submittedName>
</protein>
<dbReference type="PANTHER" id="PTHR12475">
    <property type="match status" value="1"/>
</dbReference>
<evidence type="ECO:0000313" key="2">
    <source>
        <dbReference type="Proteomes" id="UP000502823"/>
    </source>
</evidence>
<dbReference type="Proteomes" id="UP000502823">
    <property type="component" value="Unassembled WGS sequence"/>
</dbReference>